<dbReference type="AlphaFoldDB" id="A0A7M7KH67"/>
<sequence>MDPRRTNFFIASRAPADYSDNINDYYEEGPDYWEKIRKVPRVADYENSVYLALVLTAALCLLTLILLYVVFIMRRHKEDRNGGGRGSGPESRGRPWSRLFERECPTRANGSGKDLAGSLFVNYGRSMPLLPTTVSQCNLTDDSFSCTNLSVGLTGFPELPAKVKFTRHHRNRMNHELSYAIATAKSKVNLSEIHEALSRQGAAQLPDDEDSRFVDNPYEVVIDIKTPL</sequence>
<dbReference type="KEGG" id="vde:111250281"/>
<evidence type="ECO:0000313" key="2">
    <source>
        <dbReference type="EnsemblMetazoa" id="XP_022660994"/>
    </source>
</evidence>
<dbReference type="EnsemblMetazoa" id="XM_022805259">
    <property type="protein sequence ID" value="XP_022660994"/>
    <property type="gene ID" value="LOC111250281"/>
</dbReference>
<dbReference type="OrthoDB" id="10540037at2759"/>
<keyword evidence="1" id="KW-0472">Membrane</keyword>
<dbReference type="Proteomes" id="UP000594260">
    <property type="component" value="Unplaced"/>
</dbReference>
<dbReference type="GeneID" id="111250281"/>
<feature type="transmembrane region" description="Helical" evidence="1">
    <location>
        <begin position="49"/>
        <end position="71"/>
    </location>
</feature>
<protein>
    <submittedName>
        <fullName evidence="2">Uncharacterized protein</fullName>
    </submittedName>
</protein>
<accession>A0A7M7KH67</accession>
<keyword evidence="1" id="KW-0812">Transmembrane</keyword>
<evidence type="ECO:0000313" key="3">
    <source>
        <dbReference type="Proteomes" id="UP000594260"/>
    </source>
</evidence>
<keyword evidence="3" id="KW-1185">Reference proteome</keyword>
<evidence type="ECO:0000256" key="1">
    <source>
        <dbReference type="SAM" id="Phobius"/>
    </source>
</evidence>
<dbReference type="InParanoid" id="A0A7M7KH67"/>
<keyword evidence="1" id="KW-1133">Transmembrane helix</keyword>
<proteinExistence type="predicted"/>
<reference evidence="2" key="1">
    <citation type="submission" date="2021-01" db="UniProtKB">
        <authorList>
            <consortium name="EnsemblMetazoa"/>
        </authorList>
    </citation>
    <scope>IDENTIFICATION</scope>
</reference>
<dbReference type="RefSeq" id="XP_022660994.1">
    <property type="nucleotide sequence ID" value="XM_022805259.1"/>
</dbReference>
<organism evidence="2 3">
    <name type="scientific">Varroa destructor</name>
    <name type="common">Honeybee mite</name>
    <dbReference type="NCBI Taxonomy" id="109461"/>
    <lineage>
        <taxon>Eukaryota</taxon>
        <taxon>Metazoa</taxon>
        <taxon>Ecdysozoa</taxon>
        <taxon>Arthropoda</taxon>
        <taxon>Chelicerata</taxon>
        <taxon>Arachnida</taxon>
        <taxon>Acari</taxon>
        <taxon>Parasitiformes</taxon>
        <taxon>Mesostigmata</taxon>
        <taxon>Gamasina</taxon>
        <taxon>Dermanyssoidea</taxon>
        <taxon>Varroidae</taxon>
        <taxon>Varroa</taxon>
    </lineage>
</organism>
<name>A0A7M7KH67_VARDE</name>